<proteinExistence type="predicted"/>
<dbReference type="PANTHER" id="PTHR47893">
    <property type="entry name" value="REGULATORY PROTEIN PCHR"/>
    <property type="match status" value="1"/>
</dbReference>
<dbReference type="PROSITE" id="PS01124">
    <property type="entry name" value="HTH_ARAC_FAMILY_2"/>
    <property type="match status" value="1"/>
</dbReference>
<evidence type="ECO:0000256" key="1">
    <source>
        <dbReference type="ARBA" id="ARBA00023015"/>
    </source>
</evidence>
<feature type="domain" description="HTH araC/xylS-type" evidence="4">
    <location>
        <begin position="255"/>
        <end position="352"/>
    </location>
</feature>
<dbReference type="SUPFAM" id="SSF46689">
    <property type="entry name" value="Homeodomain-like"/>
    <property type="match status" value="2"/>
</dbReference>
<name>A0A3M6RI62_9BURK</name>
<dbReference type="Gene3D" id="1.10.10.60">
    <property type="entry name" value="Homeodomain-like"/>
    <property type="match status" value="2"/>
</dbReference>
<accession>A0A3M6RI62</accession>
<dbReference type="InterPro" id="IPR009057">
    <property type="entry name" value="Homeodomain-like_sf"/>
</dbReference>
<evidence type="ECO:0000313" key="6">
    <source>
        <dbReference type="Proteomes" id="UP000275180"/>
    </source>
</evidence>
<dbReference type="Pfam" id="PF12833">
    <property type="entry name" value="HTH_18"/>
    <property type="match status" value="1"/>
</dbReference>
<dbReference type="GO" id="GO:0043565">
    <property type="term" value="F:sequence-specific DNA binding"/>
    <property type="evidence" value="ECO:0007669"/>
    <property type="project" value="InterPro"/>
</dbReference>
<evidence type="ECO:0000313" key="5">
    <source>
        <dbReference type="EMBL" id="RMX14841.1"/>
    </source>
</evidence>
<dbReference type="GO" id="GO:0003700">
    <property type="term" value="F:DNA-binding transcription factor activity"/>
    <property type="evidence" value="ECO:0007669"/>
    <property type="project" value="InterPro"/>
</dbReference>
<gene>
    <name evidence="5" type="ORF">EBQ34_09015</name>
</gene>
<sequence>MPCVQCKECAQPFGDGARMSAAKPDQPFDQMLRHVQHCLLLPDALPGRRELRSAFVQDGVRGHLSIQEMPQGLALGSLSMQASQPLCLPGNDGYHAPLTLMLPLAGQSHYRGRSGAYHQVCKEQLHWGCGRVDCVETRVSAGPQACGVLAAPLGLLQHWLESPQGHDSERRLRFCLHHQDACLPMQHMPMSEALRQDAARLLALQLAWRERPDAMTLVHGLQLEGLALAVLGQWLQLPPVPLEGPGGARLRQAVERVLEIIHAEYARPLSIAELARRGGINECYLKRAFKARTGMGVAAYLRRCRMQQAAALLEEGHAIQQVAQHVGYASYGHFARAFRQAHGHLPSAVAPRRLRCK</sequence>
<keyword evidence="1" id="KW-0805">Transcription regulation</keyword>
<dbReference type="PROSITE" id="PS00041">
    <property type="entry name" value="HTH_ARAC_FAMILY_1"/>
    <property type="match status" value="1"/>
</dbReference>
<dbReference type="OrthoDB" id="185346at2"/>
<keyword evidence="2" id="KW-0238">DNA-binding</keyword>
<dbReference type="InterPro" id="IPR018062">
    <property type="entry name" value="HTH_AraC-typ_CS"/>
</dbReference>
<comment type="caution">
    <text evidence="5">The sequence shown here is derived from an EMBL/GenBank/DDBJ whole genome shotgun (WGS) entry which is preliminary data.</text>
</comment>
<dbReference type="EMBL" id="RDQJ01000011">
    <property type="protein sequence ID" value="RMX14841.1"/>
    <property type="molecule type" value="Genomic_DNA"/>
</dbReference>
<keyword evidence="3" id="KW-0804">Transcription</keyword>
<dbReference type="PANTHER" id="PTHR47893:SF1">
    <property type="entry name" value="REGULATORY PROTEIN PCHR"/>
    <property type="match status" value="1"/>
</dbReference>
<evidence type="ECO:0000259" key="4">
    <source>
        <dbReference type="PROSITE" id="PS01124"/>
    </source>
</evidence>
<dbReference type="SMART" id="SM00342">
    <property type="entry name" value="HTH_ARAC"/>
    <property type="match status" value="1"/>
</dbReference>
<protein>
    <submittedName>
        <fullName evidence="5">AraC family transcriptional regulator</fullName>
    </submittedName>
</protein>
<dbReference type="InterPro" id="IPR018060">
    <property type="entry name" value="HTH_AraC"/>
</dbReference>
<reference evidence="5 6" key="1">
    <citation type="submission" date="2018-10" db="EMBL/GenBank/DDBJ databases">
        <title>Comamonadaceae CDC group NO-1 genome sequencing and assembly.</title>
        <authorList>
            <person name="Bernier A.-M."/>
            <person name="Bernard K."/>
        </authorList>
    </citation>
    <scope>NUCLEOTIDE SEQUENCE [LARGE SCALE GENOMIC DNA]</scope>
    <source>
        <strain evidence="5 6">NML180582</strain>
    </source>
</reference>
<dbReference type="InterPro" id="IPR053142">
    <property type="entry name" value="PchR_regulatory_protein"/>
</dbReference>
<evidence type="ECO:0000256" key="2">
    <source>
        <dbReference type="ARBA" id="ARBA00023125"/>
    </source>
</evidence>
<dbReference type="AlphaFoldDB" id="A0A3M6RI62"/>
<evidence type="ECO:0000256" key="3">
    <source>
        <dbReference type="ARBA" id="ARBA00023163"/>
    </source>
</evidence>
<organism evidence="5 6">
    <name type="scientific">Vandammella animalimorsus</name>
    <dbReference type="NCBI Taxonomy" id="2029117"/>
    <lineage>
        <taxon>Bacteria</taxon>
        <taxon>Pseudomonadati</taxon>
        <taxon>Pseudomonadota</taxon>
        <taxon>Betaproteobacteria</taxon>
        <taxon>Burkholderiales</taxon>
        <taxon>Comamonadaceae</taxon>
        <taxon>Vandammella</taxon>
    </lineage>
</organism>
<dbReference type="Proteomes" id="UP000275180">
    <property type="component" value="Unassembled WGS sequence"/>
</dbReference>